<dbReference type="PANTHER" id="PTHR42810:SF4">
    <property type="entry name" value="URIC ACID TRANSPORTER UACT"/>
    <property type="match status" value="1"/>
</dbReference>
<accession>A0ABP8EH05</accession>
<feature type="transmembrane region" description="Helical" evidence="8">
    <location>
        <begin position="366"/>
        <end position="388"/>
    </location>
</feature>
<feature type="transmembrane region" description="Helical" evidence="8">
    <location>
        <begin position="106"/>
        <end position="127"/>
    </location>
</feature>
<protein>
    <submittedName>
        <fullName evidence="9">Solute carrier family 23 protein</fullName>
    </submittedName>
</protein>
<dbReference type="Proteomes" id="UP001501586">
    <property type="component" value="Unassembled WGS sequence"/>
</dbReference>
<organism evidence="9 10">
    <name type="scientific">Brevibacterium daeguense</name>
    <dbReference type="NCBI Taxonomy" id="909936"/>
    <lineage>
        <taxon>Bacteria</taxon>
        <taxon>Bacillati</taxon>
        <taxon>Actinomycetota</taxon>
        <taxon>Actinomycetes</taxon>
        <taxon>Micrococcales</taxon>
        <taxon>Brevibacteriaceae</taxon>
        <taxon>Brevibacterium</taxon>
    </lineage>
</organism>
<keyword evidence="5 8" id="KW-1133">Transmembrane helix</keyword>
<feature type="transmembrane region" description="Helical" evidence="8">
    <location>
        <begin position="338"/>
        <end position="360"/>
    </location>
</feature>
<comment type="caution">
    <text evidence="9">The sequence shown here is derived from an EMBL/GenBank/DDBJ whole genome shotgun (WGS) entry which is preliminary data.</text>
</comment>
<keyword evidence="3" id="KW-0813">Transport</keyword>
<evidence type="ECO:0000256" key="5">
    <source>
        <dbReference type="ARBA" id="ARBA00022989"/>
    </source>
</evidence>
<reference evidence="10" key="1">
    <citation type="journal article" date="2019" name="Int. J. Syst. Evol. Microbiol.">
        <title>The Global Catalogue of Microorganisms (GCM) 10K type strain sequencing project: providing services to taxonomists for standard genome sequencing and annotation.</title>
        <authorList>
            <consortium name="The Broad Institute Genomics Platform"/>
            <consortium name="The Broad Institute Genome Sequencing Center for Infectious Disease"/>
            <person name="Wu L."/>
            <person name="Ma J."/>
        </authorList>
    </citation>
    <scope>NUCLEOTIDE SEQUENCE [LARGE SCALE GENOMIC DNA]</scope>
    <source>
        <strain evidence="10">JCM 17458</strain>
    </source>
</reference>
<sequence length="538" mass="56262">MAFGWKLYGDGKHIAPGAAVAPDERLTWPRTIGLGAQHVVAMFGATFVFPIVMGLNPQLAVMMSGIATIIFLLIVNGKVPSYLGTSAAFVGGVAAVTAQGGSPQQVTGAILVAGIVLALVGVFIHFMGAGMLTRVMPPVVTGAVVMLIGFNLAPVVANVYWPQDQWVALIVMVVVIIISVALKGFLGRIAILLGLIFGYALSWVFDMVFGQITSYNATIDGIDTHFRVNWSGVVEAPWIGFPPATDAAAGVVGVHLPEFNAAFIIVMLPAVIALIAENVGHVKAVSEMTKTDLDPYMGRAVAADGVATVIATSVGGSPTTTYAENIGVMASTRVYSTAAYYVAGVVAILFGLSPKFGALISATPGGVLAGITVILYGMIGLLGAKIWIENRVDFSKPVNLVPVAAGIIIAIGDVSLQITETFTLAGIAFGTIVVLVMYHIVRAFVPAAQRDDHVDDAGGTTIAVGREGLYNLDELRLRENYGLHGHRVVGRTENGELIVEEQPRHRDRADTDDGGRSAHGVTASLVDDSTSPPGSAKH</sequence>
<evidence type="ECO:0000313" key="10">
    <source>
        <dbReference type="Proteomes" id="UP001501586"/>
    </source>
</evidence>
<feature type="region of interest" description="Disordered" evidence="7">
    <location>
        <begin position="494"/>
        <end position="538"/>
    </location>
</feature>
<feature type="transmembrane region" description="Helical" evidence="8">
    <location>
        <begin position="261"/>
        <end position="280"/>
    </location>
</feature>
<keyword evidence="6 8" id="KW-0472">Membrane</keyword>
<keyword evidence="4 8" id="KW-0812">Transmembrane</keyword>
<feature type="transmembrane region" description="Helical" evidence="8">
    <location>
        <begin position="32"/>
        <end position="53"/>
    </location>
</feature>
<name>A0ABP8EH05_9MICO</name>
<evidence type="ECO:0000256" key="8">
    <source>
        <dbReference type="SAM" id="Phobius"/>
    </source>
</evidence>
<evidence type="ECO:0000256" key="2">
    <source>
        <dbReference type="ARBA" id="ARBA00008821"/>
    </source>
</evidence>
<feature type="compositionally biased region" description="Basic and acidic residues" evidence="7">
    <location>
        <begin position="501"/>
        <end position="516"/>
    </location>
</feature>
<keyword evidence="10" id="KW-1185">Reference proteome</keyword>
<feature type="transmembrane region" description="Helical" evidence="8">
    <location>
        <begin position="139"/>
        <end position="160"/>
    </location>
</feature>
<feature type="transmembrane region" description="Helical" evidence="8">
    <location>
        <begin position="189"/>
        <end position="205"/>
    </location>
</feature>
<evidence type="ECO:0000256" key="1">
    <source>
        <dbReference type="ARBA" id="ARBA00004141"/>
    </source>
</evidence>
<feature type="transmembrane region" description="Helical" evidence="8">
    <location>
        <begin position="166"/>
        <end position="182"/>
    </location>
</feature>
<proteinExistence type="inferred from homology"/>
<dbReference type="PANTHER" id="PTHR42810">
    <property type="entry name" value="PURINE PERMEASE C1399.01C-RELATED"/>
    <property type="match status" value="1"/>
</dbReference>
<feature type="transmembrane region" description="Helical" evidence="8">
    <location>
        <begin position="400"/>
        <end position="418"/>
    </location>
</feature>
<dbReference type="RefSeq" id="WP_236865644.1">
    <property type="nucleotide sequence ID" value="NZ_BAABAZ010000004.1"/>
</dbReference>
<evidence type="ECO:0000256" key="7">
    <source>
        <dbReference type="SAM" id="MobiDB-lite"/>
    </source>
</evidence>
<evidence type="ECO:0000256" key="3">
    <source>
        <dbReference type="ARBA" id="ARBA00022448"/>
    </source>
</evidence>
<evidence type="ECO:0000256" key="6">
    <source>
        <dbReference type="ARBA" id="ARBA00023136"/>
    </source>
</evidence>
<gene>
    <name evidence="9" type="ORF">GCM10022261_07790</name>
</gene>
<feature type="transmembrane region" description="Helical" evidence="8">
    <location>
        <begin position="424"/>
        <end position="441"/>
    </location>
</feature>
<dbReference type="InterPro" id="IPR006043">
    <property type="entry name" value="NCS2"/>
</dbReference>
<comment type="subcellular location">
    <subcellularLocation>
        <location evidence="1">Membrane</location>
        <topology evidence="1">Multi-pass membrane protein</topology>
    </subcellularLocation>
</comment>
<feature type="compositionally biased region" description="Polar residues" evidence="7">
    <location>
        <begin position="527"/>
        <end position="538"/>
    </location>
</feature>
<evidence type="ECO:0000256" key="4">
    <source>
        <dbReference type="ARBA" id="ARBA00022692"/>
    </source>
</evidence>
<comment type="similarity">
    <text evidence="2">Belongs to the nucleobase:cation symporter-2 (NCS2) (TC 2.A.40) family.</text>
</comment>
<dbReference type="Pfam" id="PF00860">
    <property type="entry name" value="Xan_ur_permease"/>
    <property type="match status" value="1"/>
</dbReference>
<evidence type="ECO:0000313" key="9">
    <source>
        <dbReference type="EMBL" id="GAA4283248.1"/>
    </source>
</evidence>
<dbReference type="EMBL" id="BAABAZ010000004">
    <property type="protein sequence ID" value="GAA4283248.1"/>
    <property type="molecule type" value="Genomic_DNA"/>
</dbReference>